<name>A0A8S1JW25_PARPR</name>
<protein>
    <submittedName>
        <fullName evidence="1">Uncharacterized protein</fullName>
    </submittedName>
</protein>
<reference evidence="1" key="1">
    <citation type="submission" date="2021-01" db="EMBL/GenBank/DDBJ databases">
        <authorList>
            <consortium name="Genoscope - CEA"/>
            <person name="William W."/>
        </authorList>
    </citation>
    <scope>NUCLEOTIDE SEQUENCE</scope>
</reference>
<keyword evidence="2" id="KW-1185">Reference proteome</keyword>
<dbReference type="AlphaFoldDB" id="A0A8S1JW25"/>
<evidence type="ECO:0000313" key="2">
    <source>
        <dbReference type="Proteomes" id="UP000688137"/>
    </source>
</evidence>
<accession>A0A8S1JW25</accession>
<sequence>MEFQKQVSLIIQSENQFFYQSEALDFYSIQIFSKF</sequence>
<proteinExistence type="predicted"/>
<dbReference type="Proteomes" id="UP000688137">
    <property type="component" value="Unassembled WGS sequence"/>
</dbReference>
<comment type="caution">
    <text evidence="1">The sequence shown here is derived from an EMBL/GenBank/DDBJ whole genome shotgun (WGS) entry which is preliminary data.</text>
</comment>
<gene>
    <name evidence="1" type="ORF">PPRIM_AZ9-3.1.T0110124</name>
</gene>
<dbReference type="EMBL" id="CAJJDM010000008">
    <property type="protein sequence ID" value="CAD8046832.1"/>
    <property type="molecule type" value="Genomic_DNA"/>
</dbReference>
<organism evidence="1 2">
    <name type="scientific">Paramecium primaurelia</name>
    <dbReference type="NCBI Taxonomy" id="5886"/>
    <lineage>
        <taxon>Eukaryota</taxon>
        <taxon>Sar</taxon>
        <taxon>Alveolata</taxon>
        <taxon>Ciliophora</taxon>
        <taxon>Intramacronucleata</taxon>
        <taxon>Oligohymenophorea</taxon>
        <taxon>Peniculida</taxon>
        <taxon>Parameciidae</taxon>
        <taxon>Paramecium</taxon>
    </lineage>
</organism>
<evidence type="ECO:0000313" key="1">
    <source>
        <dbReference type="EMBL" id="CAD8046832.1"/>
    </source>
</evidence>